<dbReference type="Proteomes" id="UP000236740">
    <property type="component" value="Unassembled WGS sequence"/>
</dbReference>
<evidence type="ECO:0000313" key="2">
    <source>
        <dbReference type="Proteomes" id="UP000236740"/>
    </source>
</evidence>
<dbReference type="AlphaFoldDB" id="A0A1H6BTT7"/>
<proteinExistence type="predicted"/>
<dbReference type="EMBL" id="FNVN01000005">
    <property type="protein sequence ID" value="SEG64141.1"/>
    <property type="molecule type" value="Genomic_DNA"/>
</dbReference>
<sequence length="44" mass="5016">MNKKRSPNIDLTGEWEAEMESRTMKDRVYEAVTISAVDIAVNSE</sequence>
<name>A0A1H6BTT7_9EURY</name>
<evidence type="ECO:0000313" key="1">
    <source>
        <dbReference type="EMBL" id="SEG64141.1"/>
    </source>
</evidence>
<organism evidence="1 2">
    <name type="scientific">Halobellus limi</name>
    <dbReference type="NCBI Taxonomy" id="699433"/>
    <lineage>
        <taxon>Archaea</taxon>
        <taxon>Methanobacteriati</taxon>
        <taxon>Methanobacteriota</taxon>
        <taxon>Stenosarchaea group</taxon>
        <taxon>Halobacteria</taxon>
        <taxon>Halobacteriales</taxon>
        <taxon>Haloferacaceae</taxon>
        <taxon>Halobellus</taxon>
    </lineage>
</organism>
<accession>A0A1H6BTT7</accession>
<protein>
    <submittedName>
        <fullName evidence="1">Uncharacterized protein</fullName>
    </submittedName>
</protein>
<dbReference type="RefSeq" id="WP_268806882.1">
    <property type="nucleotide sequence ID" value="NZ_CP031313.1"/>
</dbReference>
<gene>
    <name evidence="1" type="ORF">SAMN04488133_3025</name>
</gene>
<keyword evidence="2" id="KW-1185">Reference proteome</keyword>
<reference evidence="1 2" key="1">
    <citation type="submission" date="2016-10" db="EMBL/GenBank/DDBJ databases">
        <authorList>
            <person name="de Groot N.N."/>
        </authorList>
    </citation>
    <scope>NUCLEOTIDE SEQUENCE [LARGE SCALE GENOMIC DNA]</scope>
    <source>
        <strain evidence="1 2">CGMCC 1.10331</strain>
    </source>
</reference>
<dbReference type="GeneID" id="79021008"/>